<organism evidence="2 3">
    <name type="scientific">Aphanomyces astaci</name>
    <name type="common">Crayfish plague agent</name>
    <dbReference type="NCBI Taxonomy" id="112090"/>
    <lineage>
        <taxon>Eukaryota</taxon>
        <taxon>Sar</taxon>
        <taxon>Stramenopiles</taxon>
        <taxon>Oomycota</taxon>
        <taxon>Saprolegniomycetes</taxon>
        <taxon>Saprolegniales</taxon>
        <taxon>Verrucalvaceae</taxon>
        <taxon>Aphanomyces</taxon>
    </lineage>
</organism>
<dbReference type="Proteomes" id="UP000265427">
    <property type="component" value="Unassembled WGS sequence"/>
</dbReference>
<dbReference type="AlphaFoldDB" id="A0A397A1B7"/>
<name>A0A397A1B7_APHAT</name>
<feature type="transmembrane region" description="Helical" evidence="1">
    <location>
        <begin position="164"/>
        <end position="183"/>
    </location>
</feature>
<reference evidence="2 3" key="1">
    <citation type="submission" date="2018-08" db="EMBL/GenBank/DDBJ databases">
        <title>Aphanomyces genome sequencing and annotation.</title>
        <authorList>
            <person name="Minardi D."/>
            <person name="Oidtmann B."/>
            <person name="Van Der Giezen M."/>
            <person name="Studholme D.J."/>
        </authorList>
    </citation>
    <scope>NUCLEOTIDE SEQUENCE [LARGE SCALE GENOMIC DNA]</scope>
    <source>
        <strain evidence="2 3">Kv</strain>
    </source>
</reference>
<evidence type="ECO:0000313" key="3">
    <source>
        <dbReference type="Proteomes" id="UP000265427"/>
    </source>
</evidence>
<comment type="caution">
    <text evidence="2">The sequence shown here is derived from an EMBL/GenBank/DDBJ whole genome shotgun (WGS) entry which is preliminary data.</text>
</comment>
<keyword evidence="1" id="KW-0812">Transmembrane</keyword>
<feature type="non-terminal residue" evidence="2">
    <location>
        <position position="219"/>
    </location>
</feature>
<dbReference type="VEuPathDB" id="FungiDB:H257_09121"/>
<sequence length="219" mass="24718">MFSNRFGYLLGHLDEELNQQMAPSVVRVKVTADGCYCFVGCRGNTPKTIMAIHLDKFRHEKDNDDDDNLQKYFMNDSKMRVRLLQIHTCIECNTALHAYIFSVSATTIGFAGVGSDSNLKLITFPTNQHSQHTAESVQKVIPNTSDISYIKGDFAYGYATAGRFYRLALSSTFLVMVMIMMWMDMADPTQHRDSFDLVVDAARKNSRSIGFVEHICATD</sequence>
<keyword evidence="1" id="KW-0472">Membrane</keyword>
<proteinExistence type="predicted"/>
<keyword evidence="1" id="KW-1133">Transmembrane helix</keyword>
<protein>
    <submittedName>
        <fullName evidence="2">Uncharacterized protein</fullName>
    </submittedName>
</protein>
<evidence type="ECO:0000313" key="2">
    <source>
        <dbReference type="EMBL" id="RHY00145.1"/>
    </source>
</evidence>
<evidence type="ECO:0000256" key="1">
    <source>
        <dbReference type="SAM" id="Phobius"/>
    </source>
</evidence>
<dbReference type="EMBL" id="QUSZ01008636">
    <property type="protein sequence ID" value="RHY00145.1"/>
    <property type="molecule type" value="Genomic_DNA"/>
</dbReference>
<gene>
    <name evidence="2" type="ORF">DYB36_013379</name>
</gene>
<accession>A0A397A1B7</accession>